<keyword evidence="4 7" id="KW-0238">DNA-binding</keyword>
<evidence type="ECO:0000313" key="10">
    <source>
        <dbReference type="EMBL" id="PJF35336.1"/>
    </source>
</evidence>
<dbReference type="Proteomes" id="UP000229681">
    <property type="component" value="Unassembled WGS sequence"/>
</dbReference>
<evidence type="ECO:0000313" key="11">
    <source>
        <dbReference type="EMBL" id="PJF43201.1"/>
    </source>
</evidence>
<feature type="modified residue" description="4-aspartylphosphate" evidence="6">
    <location>
        <position position="52"/>
    </location>
</feature>
<evidence type="ECO:0000256" key="4">
    <source>
        <dbReference type="ARBA" id="ARBA00023125"/>
    </source>
</evidence>
<dbReference type="SMART" id="SM00448">
    <property type="entry name" value="REC"/>
    <property type="match status" value="1"/>
</dbReference>
<dbReference type="GO" id="GO:0000156">
    <property type="term" value="F:phosphorelay response regulator activity"/>
    <property type="evidence" value="ECO:0007669"/>
    <property type="project" value="TreeGrafter"/>
</dbReference>
<dbReference type="CDD" id="cd00383">
    <property type="entry name" value="trans_reg_C"/>
    <property type="match status" value="1"/>
</dbReference>
<dbReference type="Gene3D" id="3.40.50.2300">
    <property type="match status" value="1"/>
</dbReference>
<dbReference type="GO" id="GO:0005829">
    <property type="term" value="C:cytosol"/>
    <property type="evidence" value="ECO:0007669"/>
    <property type="project" value="TreeGrafter"/>
</dbReference>
<name>A0A2M8PCQ6_9CHLR</name>
<dbReference type="PROSITE" id="PS50110">
    <property type="entry name" value="RESPONSE_REGULATORY"/>
    <property type="match status" value="1"/>
</dbReference>
<evidence type="ECO:0000256" key="2">
    <source>
        <dbReference type="ARBA" id="ARBA00023012"/>
    </source>
</evidence>
<dbReference type="EMBL" id="PGTM01000170">
    <property type="protein sequence ID" value="PJF35336.1"/>
    <property type="molecule type" value="Genomic_DNA"/>
</dbReference>
<dbReference type="Gene3D" id="6.10.250.690">
    <property type="match status" value="1"/>
</dbReference>
<evidence type="ECO:0000256" key="7">
    <source>
        <dbReference type="PROSITE-ProRule" id="PRU01091"/>
    </source>
</evidence>
<dbReference type="GO" id="GO:0032993">
    <property type="term" value="C:protein-DNA complex"/>
    <property type="evidence" value="ECO:0007669"/>
    <property type="project" value="TreeGrafter"/>
</dbReference>
<dbReference type="Gene3D" id="1.10.10.10">
    <property type="entry name" value="Winged helix-like DNA-binding domain superfamily/Winged helix DNA-binding domain"/>
    <property type="match status" value="1"/>
</dbReference>
<feature type="DNA-binding region" description="OmpR/PhoB-type" evidence="7">
    <location>
        <begin position="129"/>
        <end position="228"/>
    </location>
</feature>
<dbReference type="Pfam" id="PF00486">
    <property type="entry name" value="Trans_reg_C"/>
    <property type="match status" value="1"/>
</dbReference>
<dbReference type="SUPFAM" id="SSF52172">
    <property type="entry name" value="CheY-like"/>
    <property type="match status" value="1"/>
</dbReference>
<dbReference type="AlphaFoldDB" id="A0A2M8PCQ6"/>
<protein>
    <submittedName>
        <fullName evidence="10">DNA-binding response regulator</fullName>
    </submittedName>
</protein>
<dbReference type="InterPro" id="IPR001789">
    <property type="entry name" value="Sig_transdc_resp-reg_receiver"/>
</dbReference>
<organism evidence="10 13">
    <name type="scientific">Candidatus Thermofonsia Clade 1 bacterium</name>
    <dbReference type="NCBI Taxonomy" id="2364210"/>
    <lineage>
        <taxon>Bacteria</taxon>
        <taxon>Bacillati</taxon>
        <taxon>Chloroflexota</taxon>
        <taxon>Candidatus Thermofontia</taxon>
        <taxon>Candidatus Thermofonsia Clade 1</taxon>
    </lineage>
</organism>
<dbReference type="Pfam" id="PF00072">
    <property type="entry name" value="Response_reg"/>
    <property type="match status" value="1"/>
</dbReference>
<dbReference type="GO" id="GO:0006355">
    <property type="term" value="P:regulation of DNA-templated transcription"/>
    <property type="evidence" value="ECO:0007669"/>
    <property type="project" value="InterPro"/>
</dbReference>
<reference evidence="12 13" key="1">
    <citation type="submission" date="2017-11" db="EMBL/GenBank/DDBJ databases">
        <title>Evolution of Phototrophy in the Chloroflexi Phylum Driven by Horizontal Gene Transfer.</title>
        <authorList>
            <person name="Ward L.M."/>
            <person name="Hemp J."/>
            <person name="Shih P.M."/>
            <person name="Mcglynn S.E."/>
            <person name="Fischer W."/>
        </authorList>
    </citation>
    <scope>NUCLEOTIDE SEQUENCE [LARGE SCALE GENOMIC DNA]</scope>
    <source>
        <strain evidence="11">CP1_1M</strain>
        <strain evidence="10">JP3_13</strain>
    </source>
</reference>
<comment type="caution">
    <text evidence="10">The sequence shown here is derived from an EMBL/GenBank/DDBJ whole genome shotgun (WGS) entry which is preliminary data.</text>
</comment>
<dbReference type="Proteomes" id="UP000228947">
    <property type="component" value="Unassembled WGS sequence"/>
</dbReference>
<evidence type="ECO:0000313" key="12">
    <source>
        <dbReference type="Proteomes" id="UP000228947"/>
    </source>
</evidence>
<dbReference type="InterPro" id="IPR001867">
    <property type="entry name" value="OmpR/PhoB-type_DNA-bd"/>
</dbReference>
<dbReference type="FunFam" id="3.40.50.2300:FF:000001">
    <property type="entry name" value="DNA-binding response regulator PhoB"/>
    <property type="match status" value="1"/>
</dbReference>
<dbReference type="PROSITE" id="PS51755">
    <property type="entry name" value="OMPR_PHOB"/>
    <property type="match status" value="1"/>
</dbReference>
<keyword evidence="5" id="KW-0804">Transcription</keyword>
<evidence type="ECO:0000256" key="3">
    <source>
        <dbReference type="ARBA" id="ARBA00023015"/>
    </source>
</evidence>
<dbReference type="SMART" id="SM00862">
    <property type="entry name" value="Trans_reg_C"/>
    <property type="match status" value="1"/>
</dbReference>
<dbReference type="InterPro" id="IPR039420">
    <property type="entry name" value="WalR-like"/>
</dbReference>
<dbReference type="InterPro" id="IPR011006">
    <property type="entry name" value="CheY-like_superfamily"/>
</dbReference>
<dbReference type="GO" id="GO:0000976">
    <property type="term" value="F:transcription cis-regulatory region binding"/>
    <property type="evidence" value="ECO:0007669"/>
    <property type="project" value="TreeGrafter"/>
</dbReference>
<dbReference type="SUPFAM" id="SSF46894">
    <property type="entry name" value="C-terminal effector domain of the bipartite response regulators"/>
    <property type="match status" value="1"/>
</dbReference>
<evidence type="ECO:0000313" key="13">
    <source>
        <dbReference type="Proteomes" id="UP000229681"/>
    </source>
</evidence>
<accession>A0A2M8PCQ6</accession>
<evidence type="ECO:0000256" key="6">
    <source>
        <dbReference type="PROSITE-ProRule" id="PRU00169"/>
    </source>
</evidence>
<proteinExistence type="predicted"/>
<dbReference type="EMBL" id="PGTL01000003">
    <property type="protein sequence ID" value="PJF43201.1"/>
    <property type="molecule type" value="Genomic_DNA"/>
</dbReference>
<feature type="domain" description="Response regulatory" evidence="8">
    <location>
        <begin position="3"/>
        <end position="119"/>
    </location>
</feature>
<gene>
    <name evidence="10" type="ORF">CUN49_11085</name>
    <name evidence="11" type="ORF">CUN50_01285</name>
</gene>
<keyword evidence="3" id="KW-0805">Transcription regulation</keyword>
<dbReference type="PANTHER" id="PTHR48111:SF40">
    <property type="entry name" value="PHOSPHATE REGULON TRANSCRIPTIONAL REGULATORY PROTEIN PHOB"/>
    <property type="match status" value="1"/>
</dbReference>
<keyword evidence="2" id="KW-0902">Two-component regulatory system</keyword>
<evidence type="ECO:0000256" key="1">
    <source>
        <dbReference type="ARBA" id="ARBA00022553"/>
    </source>
</evidence>
<sequence>MAKILIVEDDATLAETLADNLEEEGYEVFSTRDGENALTLIRSKLPDLIVLDVMLPHLDGLSVCRIIRKDPAALHIPIIMLTARGTEVDKIVGLESGADDYIVKPFGMGEFLARVRAVMRRMPGRPTLQDELLSGDLRIDLAGRRVFRGNQELRLSHKEFDLLSELMRNQGTVLSRDLILTKVWGYEYFGDKRTVDVHVRWLREKIEEDASNPRRIVTVRGVGYRFEG</sequence>
<evidence type="ECO:0000259" key="8">
    <source>
        <dbReference type="PROSITE" id="PS50110"/>
    </source>
</evidence>
<dbReference type="InterPro" id="IPR016032">
    <property type="entry name" value="Sig_transdc_resp-reg_C-effctor"/>
</dbReference>
<evidence type="ECO:0000259" key="9">
    <source>
        <dbReference type="PROSITE" id="PS51755"/>
    </source>
</evidence>
<dbReference type="FunFam" id="1.10.10.10:FF:000018">
    <property type="entry name" value="DNA-binding response regulator ResD"/>
    <property type="match status" value="1"/>
</dbReference>
<keyword evidence="1 6" id="KW-0597">Phosphoprotein</keyword>
<evidence type="ECO:0000256" key="5">
    <source>
        <dbReference type="ARBA" id="ARBA00023163"/>
    </source>
</evidence>
<dbReference type="PANTHER" id="PTHR48111">
    <property type="entry name" value="REGULATOR OF RPOS"/>
    <property type="match status" value="1"/>
</dbReference>
<dbReference type="InterPro" id="IPR036388">
    <property type="entry name" value="WH-like_DNA-bd_sf"/>
</dbReference>
<feature type="domain" description="OmpR/PhoB-type" evidence="9">
    <location>
        <begin position="129"/>
        <end position="228"/>
    </location>
</feature>